<sequence>MTRKPTIEDVARLAEVSVATVSRVINNQGGVRKPTEERIQNAIKELKYVRSAVARSMIRKETKTIGVIIPDICNPFFPEVIAGIERKAIDEGYFTTLSSSNGSIEVEKKIVKHFIERGVDGVIITTADESGEQIAPLLEAGIPVVAVDRAIKNFEVDTVLIGNREGAYEAVQHLIQKGHEKIAIISGPHDTTPGGERYQGYRRAMEDARLPVDPNWIGYGDFMEQSGYNITKAFSKLEDRPTAIFSCNNLMTIGSMKALNDANWKLGKEVSFIGFDDVEIATFMNPQLTMVSRPMRSLGELSFELLLDRLNAKEASTVKRQYILTPKLMVRKSCEFPH</sequence>
<dbReference type="Pfam" id="PF00532">
    <property type="entry name" value="Peripla_BP_1"/>
    <property type="match status" value="1"/>
</dbReference>
<evidence type="ECO:0000259" key="5">
    <source>
        <dbReference type="PROSITE" id="PS50932"/>
    </source>
</evidence>
<name>A0A845F090_9BACL</name>
<dbReference type="InterPro" id="IPR028082">
    <property type="entry name" value="Peripla_BP_I"/>
</dbReference>
<evidence type="ECO:0000313" key="6">
    <source>
        <dbReference type="EMBL" id="MYL64178.1"/>
    </source>
</evidence>
<dbReference type="Proteomes" id="UP000447833">
    <property type="component" value="Unassembled WGS sequence"/>
</dbReference>
<keyword evidence="1" id="KW-0678">Repressor</keyword>
<reference evidence="6 7" key="1">
    <citation type="submission" date="2019-11" db="EMBL/GenBank/DDBJ databases">
        <title>Genome sequences of 17 halophilic strains isolated from different environments.</title>
        <authorList>
            <person name="Furrow R.E."/>
        </authorList>
    </citation>
    <scope>NUCLEOTIDE SEQUENCE [LARGE SCALE GENOMIC DNA]</scope>
    <source>
        <strain evidence="6 7">22506_14_FS</strain>
    </source>
</reference>
<evidence type="ECO:0000313" key="7">
    <source>
        <dbReference type="Proteomes" id="UP000447833"/>
    </source>
</evidence>
<dbReference type="RefSeq" id="WP_160919612.1">
    <property type="nucleotide sequence ID" value="NZ_WMEY01000003.1"/>
</dbReference>
<dbReference type="PROSITE" id="PS00356">
    <property type="entry name" value="HTH_LACI_1"/>
    <property type="match status" value="1"/>
</dbReference>
<evidence type="ECO:0000256" key="4">
    <source>
        <dbReference type="ARBA" id="ARBA00023163"/>
    </source>
</evidence>
<dbReference type="PROSITE" id="PS50932">
    <property type="entry name" value="HTH_LACI_2"/>
    <property type="match status" value="1"/>
</dbReference>
<dbReference type="CDD" id="cd01392">
    <property type="entry name" value="HTH_LacI"/>
    <property type="match status" value="1"/>
</dbReference>
<comment type="caution">
    <text evidence="6">The sequence shown here is derived from an EMBL/GenBank/DDBJ whole genome shotgun (WGS) entry which is preliminary data.</text>
</comment>
<keyword evidence="2" id="KW-0805">Transcription regulation</keyword>
<dbReference type="CDD" id="cd06267">
    <property type="entry name" value="PBP1_LacI_sugar_binding-like"/>
    <property type="match status" value="1"/>
</dbReference>
<proteinExistence type="predicted"/>
<dbReference type="PANTHER" id="PTHR30146">
    <property type="entry name" value="LACI-RELATED TRANSCRIPTIONAL REPRESSOR"/>
    <property type="match status" value="1"/>
</dbReference>
<dbReference type="Gene3D" id="1.10.260.40">
    <property type="entry name" value="lambda repressor-like DNA-binding domains"/>
    <property type="match status" value="1"/>
</dbReference>
<dbReference type="Pfam" id="PF00356">
    <property type="entry name" value="LacI"/>
    <property type="match status" value="1"/>
</dbReference>
<dbReference type="InterPro" id="IPR000843">
    <property type="entry name" value="HTH_LacI"/>
</dbReference>
<evidence type="ECO:0000256" key="1">
    <source>
        <dbReference type="ARBA" id="ARBA00022491"/>
    </source>
</evidence>
<gene>
    <name evidence="6" type="ORF">GLW07_12530</name>
</gene>
<evidence type="ECO:0000256" key="3">
    <source>
        <dbReference type="ARBA" id="ARBA00023125"/>
    </source>
</evidence>
<keyword evidence="4" id="KW-0804">Transcription</keyword>
<feature type="domain" description="HTH lacI-type" evidence="5">
    <location>
        <begin position="5"/>
        <end position="59"/>
    </location>
</feature>
<dbReference type="PRINTS" id="PR00036">
    <property type="entry name" value="HTHLACI"/>
</dbReference>
<dbReference type="GO" id="GO:0003700">
    <property type="term" value="F:DNA-binding transcription factor activity"/>
    <property type="evidence" value="ECO:0007669"/>
    <property type="project" value="TreeGrafter"/>
</dbReference>
<dbReference type="SUPFAM" id="SSF47413">
    <property type="entry name" value="lambda repressor-like DNA-binding domains"/>
    <property type="match status" value="1"/>
</dbReference>
<dbReference type="AlphaFoldDB" id="A0A845F090"/>
<dbReference type="SMART" id="SM00354">
    <property type="entry name" value="HTH_LACI"/>
    <property type="match status" value="1"/>
</dbReference>
<dbReference type="PANTHER" id="PTHR30146:SF148">
    <property type="entry name" value="HTH-TYPE TRANSCRIPTIONAL REPRESSOR PURR-RELATED"/>
    <property type="match status" value="1"/>
</dbReference>
<protein>
    <submittedName>
        <fullName evidence="6">Substrate-binding domain-containing protein</fullName>
    </submittedName>
</protein>
<keyword evidence="3" id="KW-0238">DNA-binding</keyword>
<dbReference type="EMBL" id="WMEY01000003">
    <property type="protein sequence ID" value="MYL64178.1"/>
    <property type="molecule type" value="Genomic_DNA"/>
</dbReference>
<dbReference type="InterPro" id="IPR010982">
    <property type="entry name" value="Lambda_DNA-bd_dom_sf"/>
</dbReference>
<accession>A0A845F090</accession>
<dbReference type="SUPFAM" id="SSF53822">
    <property type="entry name" value="Periplasmic binding protein-like I"/>
    <property type="match status" value="1"/>
</dbReference>
<dbReference type="Gene3D" id="3.40.50.2300">
    <property type="match status" value="2"/>
</dbReference>
<dbReference type="InterPro" id="IPR001761">
    <property type="entry name" value="Peripla_BP/Lac1_sug-bd_dom"/>
</dbReference>
<organism evidence="6 7">
    <name type="scientific">Guptibacillus hwajinpoensis</name>
    <dbReference type="NCBI Taxonomy" id="208199"/>
    <lineage>
        <taxon>Bacteria</taxon>
        <taxon>Bacillati</taxon>
        <taxon>Bacillota</taxon>
        <taxon>Bacilli</taxon>
        <taxon>Bacillales</taxon>
        <taxon>Guptibacillaceae</taxon>
        <taxon>Guptibacillus</taxon>
    </lineage>
</organism>
<dbReference type="GO" id="GO:0000976">
    <property type="term" value="F:transcription cis-regulatory region binding"/>
    <property type="evidence" value="ECO:0007669"/>
    <property type="project" value="TreeGrafter"/>
</dbReference>
<evidence type="ECO:0000256" key="2">
    <source>
        <dbReference type="ARBA" id="ARBA00023015"/>
    </source>
</evidence>